<keyword evidence="1" id="KW-1133">Transmembrane helix</keyword>
<keyword evidence="1" id="KW-0472">Membrane</keyword>
<reference evidence="2 3" key="1">
    <citation type="submission" date="2018-10" db="EMBL/GenBank/DDBJ databases">
        <authorList>
            <person name="Perry B.J."/>
            <person name="Sullivan J.T."/>
            <person name="Murphy R.J.T."/>
            <person name="Ramsay J.P."/>
            <person name="Ronson C.W."/>
        </authorList>
    </citation>
    <scope>NUCLEOTIDE SEQUENCE [LARGE SCALE GENOMIC DNA]</scope>
    <source>
        <strain evidence="2 3">R88b</strain>
    </source>
</reference>
<gene>
    <name evidence="2" type="ORF">EB235_15395</name>
</gene>
<dbReference type="PANTHER" id="PTHR37314:SF4">
    <property type="entry name" value="UPF0700 TRANSMEMBRANE PROTEIN YOAK"/>
    <property type="match status" value="1"/>
</dbReference>
<feature type="transmembrane region" description="Helical" evidence="1">
    <location>
        <begin position="94"/>
        <end position="116"/>
    </location>
</feature>
<evidence type="ECO:0000313" key="2">
    <source>
        <dbReference type="EMBL" id="QKD02716.1"/>
    </source>
</evidence>
<accession>A0A6M7WMG8</accession>
<organism evidence="2 3">
    <name type="scientific">Mesorhizobium loti R88b</name>
    <dbReference type="NCBI Taxonomy" id="935548"/>
    <lineage>
        <taxon>Bacteria</taxon>
        <taxon>Pseudomonadati</taxon>
        <taxon>Pseudomonadota</taxon>
        <taxon>Alphaproteobacteria</taxon>
        <taxon>Hyphomicrobiales</taxon>
        <taxon>Phyllobacteriaceae</taxon>
        <taxon>Mesorhizobium</taxon>
    </lineage>
</organism>
<name>A0A6M7WMG8_RHILI</name>
<dbReference type="InterPro" id="IPR010699">
    <property type="entry name" value="DUF1275"/>
</dbReference>
<dbReference type="Proteomes" id="UP000503017">
    <property type="component" value="Chromosome"/>
</dbReference>
<feature type="transmembrane region" description="Helical" evidence="1">
    <location>
        <begin position="191"/>
        <end position="222"/>
    </location>
</feature>
<dbReference type="AlphaFoldDB" id="A0A6M7WMG8"/>
<evidence type="ECO:0000313" key="3">
    <source>
        <dbReference type="Proteomes" id="UP000503017"/>
    </source>
</evidence>
<evidence type="ECO:0000256" key="1">
    <source>
        <dbReference type="SAM" id="Phobius"/>
    </source>
</evidence>
<dbReference type="EMBL" id="CP033367">
    <property type="protein sequence ID" value="QKD02716.1"/>
    <property type="molecule type" value="Genomic_DNA"/>
</dbReference>
<dbReference type="RefSeq" id="WP_032925477.1">
    <property type="nucleotide sequence ID" value="NZ_CP033367.1"/>
</dbReference>
<dbReference type="PANTHER" id="PTHR37314">
    <property type="entry name" value="SLR0142 PROTEIN"/>
    <property type="match status" value="1"/>
</dbReference>
<protein>
    <submittedName>
        <fullName evidence="2">DUF1275 domain-containing protein</fullName>
    </submittedName>
</protein>
<dbReference type="Pfam" id="PF06912">
    <property type="entry name" value="DUF1275"/>
    <property type="match status" value="1"/>
</dbReference>
<feature type="transmembrane region" description="Helical" evidence="1">
    <location>
        <begin position="59"/>
        <end position="82"/>
    </location>
</feature>
<sequence length="231" mass="23982">MLVREGDQRTIDIDVRLAALLAAVAGALNAAGFQATGFFSANMTGNVSALSDHLGLAQFGLAGLFLSLVIAFIAGAFVSGLLIEAGRNRGVRAIYAYSITLEAGMLLALGVVDLWLPSAQSGSALVLGLSFVMGLQNAATTRISNARIRTTHVSGMATDIGLGLALLASHAPQRADVKARLRLHLSTILSFFIGGVGGVIIYLAIGGWLLLICAGLLFVIALPEARRARRA</sequence>
<keyword evidence="1" id="KW-0812">Transmembrane</keyword>
<proteinExistence type="predicted"/>